<reference evidence="3 4" key="1">
    <citation type="journal article" date="2018" name="Nat. Genet.">
        <title>Extensive intraspecific gene order and gene structural variations between Mo17 and other maize genomes.</title>
        <authorList>
            <person name="Sun S."/>
            <person name="Zhou Y."/>
            <person name="Chen J."/>
            <person name="Shi J."/>
            <person name="Zhao H."/>
            <person name="Zhao H."/>
            <person name="Song W."/>
            <person name="Zhang M."/>
            <person name="Cui Y."/>
            <person name="Dong X."/>
            <person name="Liu H."/>
            <person name="Ma X."/>
            <person name="Jiao Y."/>
            <person name="Wang B."/>
            <person name="Wei X."/>
            <person name="Stein J.C."/>
            <person name="Glaubitz J.C."/>
            <person name="Lu F."/>
            <person name="Yu G."/>
            <person name="Liang C."/>
            <person name="Fengler K."/>
            <person name="Li B."/>
            <person name="Rafalski A."/>
            <person name="Schnable P.S."/>
            <person name="Ware D.H."/>
            <person name="Buckler E.S."/>
            <person name="Lai J."/>
        </authorList>
    </citation>
    <scope>NUCLEOTIDE SEQUENCE [LARGE SCALE GENOMIC DNA]</scope>
    <source>
        <strain evidence="4">cv. Missouri 17</strain>
        <tissue evidence="3">Seedling</tissue>
    </source>
</reference>
<dbReference type="OrthoDB" id="1702020at2759"/>
<evidence type="ECO:0000256" key="2">
    <source>
        <dbReference type="SAM" id="SignalP"/>
    </source>
</evidence>
<dbReference type="Proteomes" id="UP000251960">
    <property type="component" value="Chromosome 2"/>
</dbReference>
<proteinExistence type="predicted"/>
<sequence length="125" mass="12634">MRALALTLPALVLAALLSCTPEVSAVRVPAATLADQTSNRRGASSPPAAAEQPTRKAASDDDAAAAAAAASSARASRLADASASWKAPAVAGGASYSPPPSAVFDPDRMSKRRVRRGSDPIHNKC</sequence>
<keyword evidence="2" id="KW-0732">Signal</keyword>
<evidence type="ECO:0000313" key="3">
    <source>
        <dbReference type="EMBL" id="PWZ38702.1"/>
    </source>
</evidence>
<feature type="region of interest" description="Disordered" evidence="1">
    <location>
        <begin position="31"/>
        <end position="70"/>
    </location>
</feature>
<dbReference type="PANTHER" id="PTHR36726">
    <property type="entry name" value="CLAVATA3/ESR (CLE)-RELATED PROTEIN 45"/>
    <property type="match status" value="1"/>
</dbReference>
<accession>A0A3L6FV19</accession>
<gene>
    <name evidence="3" type="ORF">Zm00014a_028580</name>
</gene>
<dbReference type="PROSITE" id="PS51257">
    <property type="entry name" value="PROKAR_LIPOPROTEIN"/>
    <property type="match status" value="1"/>
</dbReference>
<feature type="signal peptide" evidence="2">
    <location>
        <begin position="1"/>
        <end position="25"/>
    </location>
</feature>
<name>A0A3L6FV19_MAIZE</name>
<dbReference type="RefSeq" id="NP_001143313.2">
    <property type="nucleotide sequence ID" value="NM_001149841.2"/>
</dbReference>
<evidence type="ECO:0000313" key="4">
    <source>
        <dbReference type="Proteomes" id="UP000251960"/>
    </source>
</evidence>
<dbReference type="AlphaFoldDB" id="A0A3L6FV19"/>
<comment type="caution">
    <text evidence="3">The sequence shown here is derived from an EMBL/GenBank/DDBJ whole genome shotgun (WGS) entry which is preliminary data.</text>
</comment>
<feature type="region of interest" description="Disordered" evidence="1">
    <location>
        <begin position="89"/>
        <end position="125"/>
    </location>
</feature>
<dbReference type="EMBL" id="NCVQ01000003">
    <property type="protein sequence ID" value="PWZ38702.1"/>
    <property type="molecule type" value="Genomic_DNA"/>
</dbReference>
<protein>
    <submittedName>
        <fullName evidence="3">Uncharacterized protein</fullName>
    </submittedName>
</protein>
<dbReference type="InterPro" id="IPR038821">
    <property type="entry name" value="CLE45-like"/>
</dbReference>
<feature type="chain" id="PRO_5018747098" evidence="2">
    <location>
        <begin position="26"/>
        <end position="125"/>
    </location>
</feature>
<dbReference type="PANTHER" id="PTHR36726:SF6">
    <property type="entry name" value="CLE FAMILY OSCLE401 PROTEIN"/>
    <property type="match status" value="1"/>
</dbReference>
<dbReference type="KEGG" id="zma:100275876"/>
<organism evidence="3 4">
    <name type="scientific">Zea mays</name>
    <name type="common">Maize</name>
    <dbReference type="NCBI Taxonomy" id="4577"/>
    <lineage>
        <taxon>Eukaryota</taxon>
        <taxon>Viridiplantae</taxon>
        <taxon>Streptophyta</taxon>
        <taxon>Embryophyta</taxon>
        <taxon>Tracheophyta</taxon>
        <taxon>Spermatophyta</taxon>
        <taxon>Magnoliopsida</taxon>
        <taxon>Liliopsida</taxon>
        <taxon>Poales</taxon>
        <taxon>Poaceae</taxon>
        <taxon>PACMAD clade</taxon>
        <taxon>Panicoideae</taxon>
        <taxon>Andropogonodae</taxon>
        <taxon>Andropogoneae</taxon>
        <taxon>Tripsacinae</taxon>
        <taxon>Zea</taxon>
    </lineage>
</organism>
<feature type="compositionally biased region" description="Basic and acidic residues" evidence="1">
    <location>
        <begin position="116"/>
        <end position="125"/>
    </location>
</feature>
<evidence type="ECO:0000256" key="1">
    <source>
        <dbReference type="SAM" id="MobiDB-lite"/>
    </source>
</evidence>